<evidence type="ECO:0000256" key="4">
    <source>
        <dbReference type="SAM" id="MobiDB-lite"/>
    </source>
</evidence>
<dbReference type="Gene3D" id="2.30.42.10">
    <property type="match status" value="1"/>
</dbReference>
<evidence type="ECO:0000256" key="2">
    <source>
        <dbReference type="ARBA" id="ARBA00022670"/>
    </source>
</evidence>
<dbReference type="SUPFAM" id="SSF50494">
    <property type="entry name" value="Trypsin-like serine proteases"/>
    <property type="match status" value="1"/>
</dbReference>
<keyword evidence="2 7" id="KW-0645">Protease</keyword>
<feature type="compositionally biased region" description="Acidic residues" evidence="4">
    <location>
        <begin position="323"/>
        <end position="346"/>
    </location>
</feature>
<dbReference type="PROSITE" id="PS50106">
    <property type="entry name" value="PDZ"/>
    <property type="match status" value="1"/>
</dbReference>
<dbReference type="RefSeq" id="WP_183358170.1">
    <property type="nucleotide sequence ID" value="NZ_BAABKR010000001.1"/>
</dbReference>
<dbReference type="EC" id="3.4.21.-" evidence="7"/>
<evidence type="ECO:0000256" key="1">
    <source>
        <dbReference type="ARBA" id="ARBA00010541"/>
    </source>
</evidence>
<dbReference type="AlphaFoldDB" id="A0A7W5XPC5"/>
<feature type="region of interest" description="Disordered" evidence="4">
    <location>
        <begin position="1"/>
        <end position="127"/>
    </location>
</feature>
<feature type="transmembrane region" description="Helical" evidence="5">
    <location>
        <begin position="136"/>
        <end position="160"/>
    </location>
</feature>
<accession>A0A7W5XPC5</accession>
<dbReference type="Pfam" id="PF13365">
    <property type="entry name" value="Trypsin_2"/>
    <property type="match status" value="1"/>
</dbReference>
<dbReference type="GO" id="GO:0004252">
    <property type="term" value="F:serine-type endopeptidase activity"/>
    <property type="evidence" value="ECO:0007669"/>
    <property type="project" value="InterPro"/>
</dbReference>
<keyword evidence="5" id="KW-1133">Transmembrane helix</keyword>
<name>A0A7W5XPC5_9MICC</name>
<dbReference type="Pfam" id="PF13180">
    <property type="entry name" value="PDZ_2"/>
    <property type="match status" value="1"/>
</dbReference>
<dbReference type="Gene3D" id="2.40.10.10">
    <property type="entry name" value="Trypsin-like serine proteases"/>
    <property type="match status" value="2"/>
</dbReference>
<sequence>MSQDPKDPSQSPDGHDDGANRPSPNGGDEPTQRLPENPEESGQQGPRPDPSSAADQGSTPPPAPHSDSAAQSDPAPHFGQGVYAERPAHPEQQAPANANAAGQTPGWGAQQPGSWDQSAAAAPAPKKKRRGIGVGAFALGIFLAALLGGGVAVLGGQALLDDPAPQVGESGPGIEINDPEDASQITAAADQASSSVVTLAVGGQGGSGSGSGIILDNEGHVLTNTHVVTLGGSAADPEIQVQLNDGRVTTAEIVGTDPLSDLAVIQLEDTENLTPAELGSSGDLNVGDQTIAIGAPLSLAGTVTTGIVSTLDRTIQVASAAVEPDETEPTPELFEDLESQDQEQSPDGEGGFEFFFPDQEQSPSQGSIYLNVIQTDAAINQGNSGGALVDAEGRVIGVNVAIASTGGGGMQGGGGAGSIGVGFSIPIDYAERIANDLIENGETSHGLLGVQVLPAHPDAEVNQQMLDAAEGDQLPPMGFPAGGLVTAVSEQSPASEAGIQEGDVIEAVEGRQIQDGTSLTATVREYADGETITLTVLRDGERQDIDVTLASL</sequence>
<keyword evidence="3 7" id="KW-0378">Hydrolase</keyword>
<dbReference type="InterPro" id="IPR043504">
    <property type="entry name" value="Peptidase_S1_PA_chymotrypsin"/>
</dbReference>
<evidence type="ECO:0000256" key="5">
    <source>
        <dbReference type="SAM" id="Phobius"/>
    </source>
</evidence>
<feature type="region of interest" description="Disordered" evidence="4">
    <location>
        <begin position="320"/>
        <end position="362"/>
    </location>
</feature>
<comment type="caution">
    <text evidence="7">The sequence shown here is derived from an EMBL/GenBank/DDBJ whole genome shotgun (WGS) entry which is preliminary data.</text>
</comment>
<feature type="compositionally biased region" description="Low complexity" evidence="4">
    <location>
        <begin position="352"/>
        <end position="361"/>
    </location>
</feature>
<evidence type="ECO:0000313" key="8">
    <source>
        <dbReference type="Proteomes" id="UP000547528"/>
    </source>
</evidence>
<dbReference type="InterPro" id="IPR009003">
    <property type="entry name" value="Peptidase_S1_PA"/>
</dbReference>
<evidence type="ECO:0000259" key="6">
    <source>
        <dbReference type="PROSITE" id="PS50106"/>
    </source>
</evidence>
<dbReference type="EMBL" id="JACIBT010000003">
    <property type="protein sequence ID" value="MBB3667747.1"/>
    <property type="molecule type" value="Genomic_DNA"/>
</dbReference>
<dbReference type="PANTHER" id="PTHR43343:SF3">
    <property type="entry name" value="PROTEASE DO-LIKE 8, CHLOROPLASTIC"/>
    <property type="match status" value="1"/>
</dbReference>
<feature type="domain" description="PDZ" evidence="6">
    <location>
        <begin position="462"/>
        <end position="540"/>
    </location>
</feature>
<dbReference type="InterPro" id="IPR036034">
    <property type="entry name" value="PDZ_sf"/>
</dbReference>
<feature type="compositionally biased region" description="Basic and acidic residues" evidence="4">
    <location>
        <begin position="1"/>
        <end position="19"/>
    </location>
</feature>
<organism evidence="7 8">
    <name type="scientific">Garicola koreensis</name>
    <dbReference type="NCBI Taxonomy" id="1262554"/>
    <lineage>
        <taxon>Bacteria</taxon>
        <taxon>Bacillati</taxon>
        <taxon>Actinomycetota</taxon>
        <taxon>Actinomycetes</taxon>
        <taxon>Micrococcales</taxon>
        <taxon>Micrococcaceae</taxon>
        <taxon>Garicola</taxon>
    </lineage>
</organism>
<dbReference type="InterPro" id="IPR001940">
    <property type="entry name" value="Peptidase_S1C"/>
</dbReference>
<dbReference type="SUPFAM" id="SSF50156">
    <property type="entry name" value="PDZ domain-like"/>
    <property type="match status" value="1"/>
</dbReference>
<dbReference type="PANTHER" id="PTHR43343">
    <property type="entry name" value="PEPTIDASE S12"/>
    <property type="match status" value="1"/>
</dbReference>
<protein>
    <submittedName>
        <fullName evidence="7">Putative serine protease PepD</fullName>
        <ecNumber evidence="7">3.4.21.-</ecNumber>
    </submittedName>
</protein>
<reference evidence="7 8" key="1">
    <citation type="submission" date="2020-08" db="EMBL/GenBank/DDBJ databases">
        <title>Sequencing the genomes of 1000 actinobacteria strains.</title>
        <authorList>
            <person name="Klenk H.-P."/>
        </authorList>
    </citation>
    <scope>NUCLEOTIDE SEQUENCE [LARGE SCALE GENOMIC DNA]</scope>
    <source>
        <strain evidence="7 8">DSM 28238</strain>
    </source>
</reference>
<comment type="similarity">
    <text evidence="1">Belongs to the peptidase S1C family.</text>
</comment>
<dbReference type="Proteomes" id="UP000547528">
    <property type="component" value="Unassembled WGS sequence"/>
</dbReference>
<dbReference type="GO" id="GO:0006508">
    <property type="term" value="P:proteolysis"/>
    <property type="evidence" value="ECO:0007669"/>
    <property type="project" value="UniProtKB-KW"/>
</dbReference>
<evidence type="ECO:0000256" key="3">
    <source>
        <dbReference type="ARBA" id="ARBA00022801"/>
    </source>
</evidence>
<dbReference type="PRINTS" id="PR00834">
    <property type="entry name" value="PROTEASES2C"/>
</dbReference>
<keyword evidence="8" id="KW-1185">Reference proteome</keyword>
<dbReference type="SMART" id="SM00228">
    <property type="entry name" value="PDZ"/>
    <property type="match status" value="1"/>
</dbReference>
<keyword evidence="5" id="KW-0472">Membrane</keyword>
<gene>
    <name evidence="7" type="ORF">FHX47_001368</name>
</gene>
<dbReference type="InterPro" id="IPR051201">
    <property type="entry name" value="Chloro_Bact_Ser_Proteases"/>
</dbReference>
<proteinExistence type="inferred from homology"/>
<keyword evidence="5" id="KW-0812">Transmembrane</keyword>
<evidence type="ECO:0000313" key="7">
    <source>
        <dbReference type="EMBL" id="MBB3667747.1"/>
    </source>
</evidence>
<feature type="compositionally biased region" description="Low complexity" evidence="4">
    <location>
        <begin position="90"/>
        <end position="101"/>
    </location>
</feature>
<dbReference type="InterPro" id="IPR001478">
    <property type="entry name" value="PDZ"/>
</dbReference>